<keyword evidence="2 7" id="KW-0813">Transport</keyword>
<dbReference type="CDD" id="cd06261">
    <property type="entry name" value="TM_PBP2"/>
    <property type="match status" value="1"/>
</dbReference>
<keyword evidence="3" id="KW-1003">Cell membrane</keyword>
<evidence type="ECO:0000256" key="2">
    <source>
        <dbReference type="ARBA" id="ARBA00022448"/>
    </source>
</evidence>
<dbReference type="PANTHER" id="PTHR43744">
    <property type="entry name" value="ABC TRANSPORTER PERMEASE PROTEIN MG189-RELATED-RELATED"/>
    <property type="match status" value="1"/>
</dbReference>
<accession>A0A6B1DXT2</accession>
<protein>
    <submittedName>
        <fullName evidence="9">Carbohydrate ABC transporter permease</fullName>
    </submittedName>
</protein>
<feature type="transmembrane region" description="Helical" evidence="7">
    <location>
        <begin position="161"/>
        <end position="189"/>
    </location>
</feature>
<comment type="subcellular location">
    <subcellularLocation>
        <location evidence="1 7">Cell membrane</location>
        <topology evidence="1 7">Multi-pass membrane protein</topology>
    </subcellularLocation>
</comment>
<keyword evidence="5 7" id="KW-1133">Transmembrane helix</keyword>
<dbReference type="InterPro" id="IPR035906">
    <property type="entry name" value="MetI-like_sf"/>
</dbReference>
<feature type="transmembrane region" description="Helical" evidence="7">
    <location>
        <begin position="50"/>
        <end position="74"/>
    </location>
</feature>
<evidence type="ECO:0000256" key="3">
    <source>
        <dbReference type="ARBA" id="ARBA00022475"/>
    </source>
</evidence>
<evidence type="ECO:0000259" key="8">
    <source>
        <dbReference type="PROSITE" id="PS50928"/>
    </source>
</evidence>
<evidence type="ECO:0000256" key="7">
    <source>
        <dbReference type="RuleBase" id="RU363032"/>
    </source>
</evidence>
<dbReference type="Pfam" id="PF00528">
    <property type="entry name" value="BPD_transp_1"/>
    <property type="match status" value="1"/>
</dbReference>
<keyword evidence="6 7" id="KW-0472">Membrane</keyword>
<comment type="similarity">
    <text evidence="7">Belongs to the binding-protein-dependent transport system permease family.</text>
</comment>
<name>A0A6B1DXT2_9CHLR</name>
<evidence type="ECO:0000256" key="5">
    <source>
        <dbReference type="ARBA" id="ARBA00022989"/>
    </source>
</evidence>
<evidence type="ECO:0000313" key="9">
    <source>
        <dbReference type="EMBL" id="MYD91707.1"/>
    </source>
</evidence>
<evidence type="ECO:0000256" key="6">
    <source>
        <dbReference type="ARBA" id="ARBA00023136"/>
    </source>
</evidence>
<dbReference type="GO" id="GO:0055085">
    <property type="term" value="P:transmembrane transport"/>
    <property type="evidence" value="ECO:0007669"/>
    <property type="project" value="InterPro"/>
</dbReference>
<keyword evidence="4 7" id="KW-0812">Transmembrane</keyword>
<proteinExistence type="inferred from homology"/>
<dbReference type="Gene3D" id="1.10.3720.10">
    <property type="entry name" value="MetI-like"/>
    <property type="match status" value="1"/>
</dbReference>
<feature type="domain" description="ABC transmembrane type-1" evidence="8">
    <location>
        <begin position="51"/>
        <end position="240"/>
    </location>
</feature>
<evidence type="ECO:0000256" key="1">
    <source>
        <dbReference type="ARBA" id="ARBA00004651"/>
    </source>
</evidence>
<dbReference type="InterPro" id="IPR000515">
    <property type="entry name" value="MetI-like"/>
</dbReference>
<feature type="transmembrane region" description="Helical" evidence="7">
    <location>
        <begin position="86"/>
        <end position="108"/>
    </location>
</feature>
<feature type="transmembrane region" description="Helical" evidence="7">
    <location>
        <begin position="120"/>
        <end position="140"/>
    </location>
</feature>
<reference evidence="9" key="1">
    <citation type="submission" date="2019-09" db="EMBL/GenBank/DDBJ databases">
        <title>Characterisation of the sponge microbiome using genome-centric metagenomics.</title>
        <authorList>
            <person name="Engelberts J.P."/>
            <person name="Robbins S.J."/>
            <person name="De Goeij J.M."/>
            <person name="Aranda M."/>
            <person name="Bell S.C."/>
            <person name="Webster N.S."/>
        </authorList>
    </citation>
    <scope>NUCLEOTIDE SEQUENCE</scope>
    <source>
        <strain evidence="9">SB0662_bin_9</strain>
    </source>
</reference>
<dbReference type="SUPFAM" id="SSF161098">
    <property type="entry name" value="MetI-like"/>
    <property type="match status" value="1"/>
</dbReference>
<feature type="transmembrane region" description="Helical" evidence="7">
    <location>
        <begin position="220"/>
        <end position="241"/>
    </location>
</feature>
<organism evidence="9">
    <name type="scientific">Caldilineaceae bacterium SB0662_bin_9</name>
    <dbReference type="NCBI Taxonomy" id="2605258"/>
    <lineage>
        <taxon>Bacteria</taxon>
        <taxon>Bacillati</taxon>
        <taxon>Chloroflexota</taxon>
        <taxon>Caldilineae</taxon>
        <taxon>Caldilineales</taxon>
        <taxon>Caldilineaceae</taxon>
    </lineage>
</organism>
<dbReference type="PANTHER" id="PTHR43744:SF12">
    <property type="entry name" value="ABC TRANSPORTER PERMEASE PROTEIN MG189-RELATED"/>
    <property type="match status" value="1"/>
</dbReference>
<dbReference type="GO" id="GO:0005886">
    <property type="term" value="C:plasma membrane"/>
    <property type="evidence" value="ECO:0007669"/>
    <property type="project" value="UniProtKB-SubCell"/>
</dbReference>
<evidence type="ECO:0000256" key="4">
    <source>
        <dbReference type="ARBA" id="ARBA00022692"/>
    </source>
</evidence>
<comment type="caution">
    <text evidence="9">The sequence shown here is derived from an EMBL/GenBank/DDBJ whole genome shotgun (WGS) entry which is preliminary data.</text>
</comment>
<sequence length="256" mass="28878">MAFPFVWMLSASLKVPKTAFSIPPQLWPYEWRWENYQQVLFHPTVPIPRFFLNSLNIAVLVTLGQLITCTAAAYAFARLRFRGREVLFVVLLTALMVPAQVTIVPLYIEMRFFKLIDTHAALILPALTNIFGVFLLRQYLLTIPDELEDAARMDGAGPVRILLQIMLPLIGPALTTLAIVVFTGTWNAFFFPLIFLNDWQKFTWPLGVTMLRGQYSQNSVTVIMAGITLGVAPVLLAFLVLQRRMIESIGFTGGIK</sequence>
<dbReference type="PROSITE" id="PS50928">
    <property type="entry name" value="ABC_TM1"/>
    <property type="match status" value="1"/>
</dbReference>
<dbReference type="AlphaFoldDB" id="A0A6B1DXT2"/>
<gene>
    <name evidence="9" type="ORF">F4Y08_15475</name>
</gene>
<dbReference type="EMBL" id="VXPY01000109">
    <property type="protein sequence ID" value="MYD91707.1"/>
    <property type="molecule type" value="Genomic_DNA"/>
</dbReference>